<dbReference type="EMBL" id="BARS01010571">
    <property type="protein sequence ID" value="GAF95050.1"/>
    <property type="molecule type" value="Genomic_DNA"/>
</dbReference>
<evidence type="ECO:0000313" key="1">
    <source>
        <dbReference type="EMBL" id="GAF95050.1"/>
    </source>
</evidence>
<reference evidence="1" key="1">
    <citation type="journal article" date="2014" name="Front. Microbiol.">
        <title>High frequency of phylogenetically diverse reductive dehalogenase-homologous genes in deep subseafloor sedimentary metagenomes.</title>
        <authorList>
            <person name="Kawai M."/>
            <person name="Futagami T."/>
            <person name="Toyoda A."/>
            <person name="Takaki Y."/>
            <person name="Nishi S."/>
            <person name="Hori S."/>
            <person name="Arai W."/>
            <person name="Tsubouchi T."/>
            <person name="Morono Y."/>
            <person name="Uchiyama I."/>
            <person name="Ito T."/>
            <person name="Fujiyama A."/>
            <person name="Inagaki F."/>
            <person name="Takami H."/>
        </authorList>
    </citation>
    <scope>NUCLEOTIDE SEQUENCE</scope>
    <source>
        <strain evidence="1">Expedition CK06-06</strain>
    </source>
</reference>
<feature type="non-terminal residue" evidence="1">
    <location>
        <position position="33"/>
    </location>
</feature>
<gene>
    <name evidence="1" type="ORF">S01H1_19547</name>
</gene>
<organism evidence="1">
    <name type="scientific">marine sediment metagenome</name>
    <dbReference type="NCBI Taxonomy" id="412755"/>
    <lineage>
        <taxon>unclassified sequences</taxon>
        <taxon>metagenomes</taxon>
        <taxon>ecological metagenomes</taxon>
    </lineage>
</organism>
<comment type="caution">
    <text evidence="1">The sequence shown here is derived from an EMBL/GenBank/DDBJ whole genome shotgun (WGS) entry which is preliminary data.</text>
</comment>
<name>X0V341_9ZZZZ</name>
<dbReference type="AlphaFoldDB" id="X0V341"/>
<proteinExistence type="predicted"/>
<accession>X0V341</accession>
<sequence>MAHARKIFGESALSMAMDEFLVWPEMGFSQDQI</sequence>
<protein>
    <submittedName>
        <fullName evidence="1">Uncharacterized protein</fullName>
    </submittedName>
</protein>